<keyword evidence="4 7" id="KW-1133">Transmembrane helix</keyword>
<evidence type="ECO:0000313" key="9">
    <source>
        <dbReference type="Proteomes" id="UP000054047"/>
    </source>
</evidence>
<name>A0A0C2FSA9_9BILA</name>
<feature type="transmembrane region" description="Helical" evidence="7">
    <location>
        <begin position="12"/>
        <end position="33"/>
    </location>
</feature>
<organism evidence="8 9">
    <name type="scientific">Ancylostoma duodenale</name>
    <dbReference type="NCBI Taxonomy" id="51022"/>
    <lineage>
        <taxon>Eukaryota</taxon>
        <taxon>Metazoa</taxon>
        <taxon>Ecdysozoa</taxon>
        <taxon>Nematoda</taxon>
        <taxon>Chromadorea</taxon>
        <taxon>Rhabditida</taxon>
        <taxon>Rhabditina</taxon>
        <taxon>Rhabditomorpha</taxon>
        <taxon>Strongyloidea</taxon>
        <taxon>Ancylostomatidae</taxon>
        <taxon>Ancylostomatinae</taxon>
        <taxon>Ancylostoma</taxon>
    </lineage>
</organism>
<gene>
    <name evidence="8" type="ORF">ANCDUO_18469</name>
</gene>
<proteinExistence type="inferred from homology"/>
<dbReference type="GO" id="GO:0005737">
    <property type="term" value="C:cytoplasm"/>
    <property type="evidence" value="ECO:0007669"/>
    <property type="project" value="TreeGrafter"/>
</dbReference>
<dbReference type="PANTHER" id="PTHR11923">
    <property type="entry name" value="SCAVENGER RECEPTOR CLASS B TYPE-1 SR-B1"/>
    <property type="match status" value="1"/>
</dbReference>
<sequence>MIPFRKWEIVTIVIAVLCIIISIVTWSVFPVIYPKAVVENLQFSQKKDKSLGYSAYMMANPPMKNVMRFFFFNVTNPDEMIYEGAKPRLVETKAYAVIFFSCKKLIVGETDA</sequence>
<dbReference type="InterPro" id="IPR002159">
    <property type="entry name" value="CD36_fam"/>
</dbReference>
<dbReference type="PANTHER" id="PTHR11923:SF55">
    <property type="entry name" value="SCAVENGER RECEPTOR (CD36 FAMILY) RELATED"/>
    <property type="match status" value="1"/>
</dbReference>
<dbReference type="EMBL" id="KN746624">
    <property type="protein sequence ID" value="KIH51445.1"/>
    <property type="molecule type" value="Genomic_DNA"/>
</dbReference>
<reference evidence="8 9" key="1">
    <citation type="submission" date="2013-12" db="EMBL/GenBank/DDBJ databases">
        <title>Draft genome of the parsitic nematode Ancylostoma duodenale.</title>
        <authorList>
            <person name="Mitreva M."/>
        </authorList>
    </citation>
    <scope>NUCLEOTIDE SEQUENCE [LARGE SCALE GENOMIC DNA]</scope>
    <source>
        <strain evidence="8 9">Zhejiang</strain>
    </source>
</reference>
<protein>
    <submittedName>
        <fullName evidence="8">Uncharacterized protein</fullName>
    </submittedName>
</protein>
<evidence type="ECO:0000256" key="7">
    <source>
        <dbReference type="SAM" id="Phobius"/>
    </source>
</evidence>
<dbReference type="Pfam" id="PF01130">
    <property type="entry name" value="CD36"/>
    <property type="match status" value="1"/>
</dbReference>
<comment type="similarity">
    <text evidence="2">Belongs to the CD36 family.</text>
</comment>
<evidence type="ECO:0000256" key="3">
    <source>
        <dbReference type="ARBA" id="ARBA00022692"/>
    </source>
</evidence>
<accession>A0A0C2FSA9</accession>
<dbReference type="OrthoDB" id="18585at2759"/>
<evidence type="ECO:0000256" key="6">
    <source>
        <dbReference type="ARBA" id="ARBA00023180"/>
    </source>
</evidence>
<dbReference type="Proteomes" id="UP000054047">
    <property type="component" value="Unassembled WGS sequence"/>
</dbReference>
<keyword evidence="9" id="KW-1185">Reference proteome</keyword>
<keyword evidence="6" id="KW-0325">Glycoprotein</keyword>
<dbReference type="AlphaFoldDB" id="A0A0C2FSA9"/>
<evidence type="ECO:0000256" key="5">
    <source>
        <dbReference type="ARBA" id="ARBA00023136"/>
    </source>
</evidence>
<evidence type="ECO:0000256" key="2">
    <source>
        <dbReference type="ARBA" id="ARBA00010532"/>
    </source>
</evidence>
<keyword evidence="5 7" id="KW-0472">Membrane</keyword>
<evidence type="ECO:0000256" key="4">
    <source>
        <dbReference type="ARBA" id="ARBA00022989"/>
    </source>
</evidence>
<comment type="subcellular location">
    <subcellularLocation>
        <location evidence="1">Membrane</location>
    </subcellularLocation>
</comment>
<dbReference type="GO" id="GO:0016020">
    <property type="term" value="C:membrane"/>
    <property type="evidence" value="ECO:0007669"/>
    <property type="project" value="UniProtKB-SubCell"/>
</dbReference>
<evidence type="ECO:0000256" key="1">
    <source>
        <dbReference type="ARBA" id="ARBA00004370"/>
    </source>
</evidence>
<keyword evidence="3 7" id="KW-0812">Transmembrane</keyword>
<dbReference type="GO" id="GO:0005044">
    <property type="term" value="F:scavenger receptor activity"/>
    <property type="evidence" value="ECO:0007669"/>
    <property type="project" value="TreeGrafter"/>
</dbReference>
<evidence type="ECO:0000313" key="8">
    <source>
        <dbReference type="EMBL" id="KIH51445.1"/>
    </source>
</evidence>